<keyword evidence="4" id="KW-1185">Reference proteome</keyword>
<dbReference type="Pfam" id="PF04101">
    <property type="entry name" value="Glyco_tran_28_C"/>
    <property type="match status" value="1"/>
</dbReference>
<sequence>MPGPVSTHPVDRAGPLAAPMPAARKSGHPLAPIIPLAAVIYLCGRRVQGIGLVILATVGTQLPFPRLIDTLERLARRHGLHIVAQTCADPVAGRTIEQHRLIPPERFAALASQARLIVGHAGIGTIFTGTRAAKPIIVIPRRAALGEHRSDHQLATAAALEDYPGIYVAWNEAALERLIMTPGLAPARLAPSTARQALVSEVAAFVRCPEPALD</sequence>
<dbReference type="AlphaFoldDB" id="A0A6I4TFA3"/>
<dbReference type="GO" id="GO:0016758">
    <property type="term" value="F:hexosyltransferase activity"/>
    <property type="evidence" value="ECO:0007669"/>
    <property type="project" value="InterPro"/>
</dbReference>
<evidence type="ECO:0000313" key="4">
    <source>
        <dbReference type="Proteomes" id="UP000439522"/>
    </source>
</evidence>
<dbReference type="Proteomes" id="UP000439522">
    <property type="component" value="Unassembled WGS sequence"/>
</dbReference>
<name>A0A6I4TFA3_9SPHN</name>
<dbReference type="RefSeq" id="WP_160611658.1">
    <property type="nucleotide sequence ID" value="NZ_WTZA01000002.1"/>
</dbReference>
<feature type="region of interest" description="Disordered" evidence="1">
    <location>
        <begin position="1"/>
        <end position="21"/>
    </location>
</feature>
<evidence type="ECO:0000313" key="3">
    <source>
        <dbReference type="EMBL" id="MXO75773.1"/>
    </source>
</evidence>
<feature type="domain" description="Glycosyl transferase family 28 C-terminal" evidence="2">
    <location>
        <begin position="108"/>
        <end position="179"/>
    </location>
</feature>
<evidence type="ECO:0000259" key="2">
    <source>
        <dbReference type="Pfam" id="PF04101"/>
    </source>
</evidence>
<evidence type="ECO:0000256" key="1">
    <source>
        <dbReference type="SAM" id="MobiDB-lite"/>
    </source>
</evidence>
<dbReference type="Gene3D" id="3.40.50.2000">
    <property type="entry name" value="Glycogen Phosphorylase B"/>
    <property type="match status" value="1"/>
</dbReference>
<organism evidence="3 4">
    <name type="scientific">Tsuneonella aeria</name>
    <dbReference type="NCBI Taxonomy" id="1837929"/>
    <lineage>
        <taxon>Bacteria</taxon>
        <taxon>Pseudomonadati</taxon>
        <taxon>Pseudomonadota</taxon>
        <taxon>Alphaproteobacteria</taxon>
        <taxon>Sphingomonadales</taxon>
        <taxon>Erythrobacteraceae</taxon>
        <taxon>Tsuneonella</taxon>
    </lineage>
</organism>
<comment type="caution">
    <text evidence="3">The sequence shown here is derived from an EMBL/GenBank/DDBJ whole genome shotgun (WGS) entry which is preliminary data.</text>
</comment>
<gene>
    <name evidence="3" type="ORF">GRI40_11150</name>
</gene>
<dbReference type="InterPro" id="IPR007235">
    <property type="entry name" value="Glyco_trans_28_C"/>
</dbReference>
<dbReference type="SUPFAM" id="SSF53756">
    <property type="entry name" value="UDP-Glycosyltransferase/glycogen phosphorylase"/>
    <property type="match status" value="1"/>
</dbReference>
<dbReference type="EMBL" id="WTZA01000002">
    <property type="protein sequence ID" value="MXO75773.1"/>
    <property type="molecule type" value="Genomic_DNA"/>
</dbReference>
<dbReference type="OrthoDB" id="7186565at2"/>
<accession>A0A6I4TFA3</accession>
<reference evidence="3 4" key="1">
    <citation type="submission" date="2019-12" db="EMBL/GenBank/DDBJ databases">
        <title>Genomic-based taxomic classification of the family Erythrobacteraceae.</title>
        <authorList>
            <person name="Xu L."/>
        </authorList>
    </citation>
    <scope>NUCLEOTIDE SEQUENCE [LARGE SCALE GENOMIC DNA]</scope>
    <source>
        <strain evidence="3 4">100921-2</strain>
    </source>
</reference>
<proteinExistence type="predicted"/>
<protein>
    <recommendedName>
        <fullName evidence="2">Glycosyl transferase family 28 C-terminal domain-containing protein</fullName>
    </recommendedName>
</protein>